<reference evidence="2" key="2">
    <citation type="submission" date="2005-04" db="EMBL/GenBank/DDBJ databases">
        <authorList>
            <person name="Buell C.R."/>
            <person name="Wing R.A."/>
            <person name="McCombie W.A."/>
            <person name="Ouyang S."/>
        </authorList>
    </citation>
    <scope>NUCLEOTIDE SEQUENCE</scope>
</reference>
<accession>Q2QWC6</accession>
<protein>
    <submittedName>
        <fullName evidence="2">Uncharacterized protein</fullName>
    </submittedName>
</protein>
<dbReference type="AlphaFoldDB" id="Q2QWC6"/>
<keyword evidence="1" id="KW-0175">Coiled coil</keyword>
<feature type="coiled-coil region" evidence="1">
    <location>
        <begin position="1"/>
        <end position="45"/>
    </location>
</feature>
<evidence type="ECO:0000313" key="2">
    <source>
        <dbReference type="EMBL" id="ABA96678.1"/>
    </source>
</evidence>
<organism evidence="2">
    <name type="scientific">Oryza sativa subsp. japonica</name>
    <name type="common">Rice</name>
    <dbReference type="NCBI Taxonomy" id="39947"/>
    <lineage>
        <taxon>Eukaryota</taxon>
        <taxon>Viridiplantae</taxon>
        <taxon>Streptophyta</taxon>
        <taxon>Embryophyta</taxon>
        <taxon>Tracheophyta</taxon>
        <taxon>Spermatophyta</taxon>
        <taxon>Magnoliopsida</taxon>
        <taxon>Liliopsida</taxon>
        <taxon>Poales</taxon>
        <taxon>Poaceae</taxon>
        <taxon>BOP clade</taxon>
        <taxon>Oryzoideae</taxon>
        <taxon>Oryzeae</taxon>
        <taxon>Oryzinae</taxon>
        <taxon>Oryza</taxon>
        <taxon>Oryza sativa</taxon>
    </lineage>
</organism>
<evidence type="ECO:0000256" key="1">
    <source>
        <dbReference type="SAM" id="Coils"/>
    </source>
</evidence>
<dbReference type="EMBL" id="DP000011">
    <property type="protein sequence ID" value="ABA96678.1"/>
    <property type="molecule type" value="Genomic_DNA"/>
</dbReference>
<reference evidence="2" key="1">
    <citation type="journal article" date="2005" name="BMC Biol.">
        <title>The sequence of rice chromosomes 11 and 12, rich in disease resistance genes and recent gene duplications.</title>
        <authorList>
            <consortium name="The rice chromosomes 11 and 12 sequencing consortia"/>
        </authorList>
    </citation>
    <scope>NUCLEOTIDE SEQUENCE [LARGE SCALE GENOMIC DNA]</scope>
</reference>
<gene>
    <name evidence="2" type="ordered locus">LOC_Os12g09810</name>
</gene>
<sequence length="272" mass="30644">MEGLANTLKETKAGNKRLQVEVEKGSEAKAEIKRLKAELKKEKEHSAALTDYYNLTEPKIEALREEVRGVPSEDASAFDFSEWTQQAGLAVSDCVTAYGDCCARVSAAFTMGLLQQFGSEHIAEFPNFAKGDWEFWQKDGRSTAKARLLEHLAKAEAADQAEEPAAKECGGDAGARVDIGQDHPEVVFAENCVRPSFGNWRSKNEKFVAVKGLPKVRCPFRPVYREMVINGNSYKVLKVAGWMRTHPGWTLDDYDCVHVERREDMIRFWRNH</sequence>
<name>Q2QWC6_ORYSJ</name>
<proteinExistence type="predicted"/>
<reference evidence="2" key="3">
    <citation type="submission" date="2006-01" db="EMBL/GenBank/DDBJ databases">
        <authorList>
            <person name="Buell R."/>
        </authorList>
    </citation>
    <scope>NUCLEOTIDE SEQUENCE</scope>
</reference>